<organism evidence="1 2">
    <name type="scientific">Enterococcus faecalis ERV63</name>
    <dbReference type="NCBI Taxonomy" id="1134793"/>
    <lineage>
        <taxon>Bacteria</taxon>
        <taxon>Bacillati</taxon>
        <taxon>Bacillota</taxon>
        <taxon>Bacilli</taxon>
        <taxon>Lactobacillales</taxon>
        <taxon>Enterococcaceae</taxon>
        <taxon>Enterococcus</taxon>
    </lineage>
</organism>
<proteinExistence type="predicted"/>
<protein>
    <submittedName>
        <fullName evidence="1">Uncharacterized protein</fullName>
    </submittedName>
</protein>
<accession>A0AAV3GLH3</accession>
<dbReference type="AlphaFoldDB" id="A0AAV3GLH3"/>
<dbReference type="Proteomes" id="UP000004117">
    <property type="component" value="Unassembled WGS sequence"/>
</dbReference>
<comment type="caution">
    <text evidence="1">The sequence shown here is derived from an EMBL/GenBank/DDBJ whole genome shotgun (WGS) entry which is preliminary data.</text>
</comment>
<evidence type="ECO:0000313" key="1">
    <source>
        <dbReference type="EMBL" id="EJV17343.1"/>
    </source>
</evidence>
<evidence type="ECO:0000313" key="2">
    <source>
        <dbReference type="Proteomes" id="UP000004117"/>
    </source>
</evidence>
<gene>
    <name evidence="1" type="ORF">HMPREF1336_01500</name>
</gene>
<sequence>MPVQSMETIDHFYFTEFLKKLPVFLRSKKWKNEGCFLWNVQ</sequence>
<reference evidence="1 2" key="1">
    <citation type="submission" date="2012-04" db="EMBL/GenBank/DDBJ databases">
        <authorList>
            <person name="Weinstock G."/>
            <person name="Sodergren E."/>
            <person name="Lobos E.A."/>
            <person name="Fulton L."/>
            <person name="Fulton R."/>
            <person name="Courtney L."/>
            <person name="Fronick C."/>
            <person name="O'Laughlin M."/>
            <person name="Godfrey J."/>
            <person name="Wilson R.M."/>
            <person name="Miner T."/>
            <person name="Farmer C."/>
            <person name="Delehaunty K."/>
            <person name="Cordes M."/>
            <person name="Minx P."/>
            <person name="Tomlinson C."/>
            <person name="Chen J."/>
            <person name="Wollam A."/>
            <person name="Pepin K.H."/>
            <person name="Bhonagiri V."/>
            <person name="Zhang X."/>
            <person name="Suruliraj S."/>
            <person name="Warren W."/>
            <person name="Mitreva M."/>
            <person name="Mardis E.R."/>
            <person name="Wilson R.K."/>
        </authorList>
    </citation>
    <scope>NUCLEOTIDE SEQUENCE [LARGE SCALE GENOMIC DNA]</scope>
    <source>
        <strain evidence="1 2">ERV63</strain>
    </source>
</reference>
<dbReference type="EMBL" id="ALZR01000042">
    <property type="protein sequence ID" value="EJV17343.1"/>
    <property type="molecule type" value="Genomic_DNA"/>
</dbReference>
<name>A0AAV3GLH3_ENTFL</name>